<evidence type="ECO:0000313" key="1">
    <source>
        <dbReference type="EMBL" id="SVA89208.1"/>
    </source>
</evidence>
<name>A0A381ZIQ6_9ZZZZ</name>
<accession>A0A381ZIQ6</accession>
<dbReference type="EMBL" id="UINC01021514">
    <property type="protein sequence ID" value="SVA89208.1"/>
    <property type="molecule type" value="Genomic_DNA"/>
</dbReference>
<dbReference type="AlphaFoldDB" id="A0A381ZIQ6"/>
<gene>
    <name evidence="1" type="ORF">METZ01_LOCUS142062</name>
</gene>
<feature type="non-terminal residue" evidence="1">
    <location>
        <position position="172"/>
    </location>
</feature>
<reference evidence="1" key="1">
    <citation type="submission" date="2018-05" db="EMBL/GenBank/DDBJ databases">
        <authorList>
            <person name="Lanie J.A."/>
            <person name="Ng W.-L."/>
            <person name="Kazmierczak K.M."/>
            <person name="Andrzejewski T.M."/>
            <person name="Davidsen T.M."/>
            <person name="Wayne K.J."/>
            <person name="Tettelin H."/>
            <person name="Glass J.I."/>
            <person name="Rusch D."/>
            <person name="Podicherti R."/>
            <person name="Tsui H.-C.T."/>
            <person name="Winkler M.E."/>
        </authorList>
    </citation>
    <scope>NUCLEOTIDE SEQUENCE</scope>
</reference>
<organism evidence="1">
    <name type="scientific">marine metagenome</name>
    <dbReference type="NCBI Taxonomy" id="408172"/>
    <lineage>
        <taxon>unclassified sequences</taxon>
        <taxon>metagenomes</taxon>
        <taxon>ecological metagenomes</taxon>
    </lineage>
</organism>
<sequence length="172" mass="19022">MKLLSKNLLIFFSLCFVSCEFDKDDDHEHAELITLENCDGLIDANVPDFYKKYFNCVDVSVSSVQGGAVILSTKGLPPYESMYYSHEYENHTDFVSQGDGYYINPNTISEQSYSMSIQEAPVSRNLTINSSLVDGVIGTSNNEYDMSSQGIALNGVILFNPLAGPGDDIEDE</sequence>
<protein>
    <submittedName>
        <fullName evidence="1">Uncharacterized protein</fullName>
    </submittedName>
</protein>
<proteinExistence type="predicted"/>